<name>A0AAD1H4F2_MYCXE</name>
<reference evidence="1 2" key="1">
    <citation type="submission" date="2019-12" db="EMBL/GenBank/DDBJ databases">
        <title>Complete genome sequence of Mycolicibacterium xenopi str. JCM15661T.</title>
        <authorList>
            <person name="Yoshida M."/>
            <person name="Fukano H."/>
            <person name="Asakura T."/>
            <person name="Hoshino Y."/>
        </authorList>
    </citation>
    <scope>NUCLEOTIDE SEQUENCE [LARGE SCALE GENOMIC DNA]</scope>
    <source>
        <strain evidence="1 2">JCM 15661T</strain>
    </source>
</reference>
<sequence>MPGYDDHKVAPCFVVSTLQLPWRTQAKMHKAIAAPNAMSTHCTTAWSIHEPGGGAPGRMLRNGTMANRFAAYNELSFAIYQGLFAAELKRRKAGCPDARYAIVRQRRMLSGYDDRKVGHQRDFGSVEAQQPGGPFLMDGDEIAFRVRPDMRDAVGEGDRA</sequence>
<dbReference type="KEGG" id="mxe:MYXE_39720"/>
<evidence type="ECO:0000313" key="2">
    <source>
        <dbReference type="Proteomes" id="UP000464624"/>
    </source>
</evidence>
<dbReference type="EMBL" id="AP022314">
    <property type="protein sequence ID" value="BBU24182.1"/>
    <property type="molecule type" value="Genomic_DNA"/>
</dbReference>
<proteinExistence type="predicted"/>
<evidence type="ECO:0000313" key="1">
    <source>
        <dbReference type="EMBL" id="BBU24182.1"/>
    </source>
</evidence>
<accession>A0AAD1H4F2</accession>
<protein>
    <submittedName>
        <fullName evidence="1">Uncharacterized protein</fullName>
    </submittedName>
</protein>
<gene>
    <name evidence="1" type="ORF">MYXE_39720</name>
</gene>
<organism evidence="1 2">
    <name type="scientific">Mycobacterium xenopi</name>
    <dbReference type="NCBI Taxonomy" id="1789"/>
    <lineage>
        <taxon>Bacteria</taxon>
        <taxon>Bacillati</taxon>
        <taxon>Actinomycetota</taxon>
        <taxon>Actinomycetes</taxon>
        <taxon>Mycobacteriales</taxon>
        <taxon>Mycobacteriaceae</taxon>
        <taxon>Mycobacterium</taxon>
    </lineage>
</organism>
<dbReference type="AlphaFoldDB" id="A0AAD1H4F2"/>
<dbReference type="Proteomes" id="UP000464624">
    <property type="component" value="Chromosome"/>
</dbReference>